<protein>
    <submittedName>
        <fullName evidence="2">Uncharacterized protein</fullName>
    </submittedName>
</protein>
<accession>A0ABS5ZQ62</accession>
<sequence>MNFSFNKRVREDIIHTFNVLAYAGGFTQLGVLAYNFFEHDKGISGFFAAIGYILVCKSVVWLIKACED</sequence>
<keyword evidence="1" id="KW-0812">Transmembrane</keyword>
<evidence type="ECO:0000313" key="3">
    <source>
        <dbReference type="Proteomes" id="UP001197028"/>
    </source>
</evidence>
<comment type="caution">
    <text evidence="2">The sequence shown here is derived from an EMBL/GenBank/DDBJ whole genome shotgun (WGS) entry which is preliminary data.</text>
</comment>
<dbReference type="EMBL" id="JABELD010000055">
    <property type="protein sequence ID" value="MBU2738709.1"/>
    <property type="molecule type" value="Genomic_DNA"/>
</dbReference>
<gene>
    <name evidence="2" type="ORF">HJG40_07905</name>
</gene>
<name>A0ABS5ZQ62_9PROT</name>
<keyword evidence="1" id="KW-0472">Membrane</keyword>
<dbReference type="Proteomes" id="UP001197028">
    <property type="component" value="Unassembled WGS sequence"/>
</dbReference>
<feature type="transmembrane region" description="Helical" evidence="1">
    <location>
        <begin position="43"/>
        <end position="63"/>
    </location>
</feature>
<organism evidence="2 3">
    <name type="scientific">Acidithiobacillus concretivorus</name>
    <dbReference type="NCBI Taxonomy" id="3063952"/>
    <lineage>
        <taxon>Bacteria</taxon>
        <taxon>Pseudomonadati</taxon>
        <taxon>Pseudomonadota</taxon>
        <taxon>Acidithiobacillia</taxon>
        <taxon>Acidithiobacillales</taxon>
        <taxon>Acidithiobacillaceae</taxon>
        <taxon>Acidithiobacillus</taxon>
    </lineage>
</organism>
<dbReference type="RefSeq" id="WP_215863679.1">
    <property type="nucleotide sequence ID" value="NZ_JABELD010000055.1"/>
</dbReference>
<proteinExistence type="predicted"/>
<evidence type="ECO:0000256" key="1">
    <source>
        <dbReference type="SAM" id="Phobius"/>
    </source>
</evidence>
<keyword evidence="3" id="KW-1185">Reference proteome</keyword>
<evidence type="ECO:0000313" key="2">
    <source>
        <dbReference type="EMBL" id="MBU2738709.1"/>
    </source>
</evidence>
<feature type="transmembrane region" description="Helical" evidence="1">
    <location>
        <begin position="12"/>
        <end position="37"/>
    </location>
</feature>
<keyword evidence="1" id="KW-1133">Transmembrane helix</keyword>
<reference evidence="2 3" key="1">
    <citation type="journal article" date="2021" name="ISME J.">
        <title>Genomic evolution of the class Acidithiobacillia: deep-branching Proteobacteria living in extreme acidic conditions.</title>
        <authorList>
            <person name="Moya-Beltran A."/>
            <person name="Beard S."/>
            <person name="Rojas-Villalobos C."/>
            <person name="Issotta F."/>
            <person name="Gallardo Y."/>
            <person name="Ulloa R."/>
            <person name="Giaveno A."/>
            <person name="Degli Esposti M."/>
            <person name="Johnson D.B."/>
            <person name="Quatrini R."/>
        </authorList>
    </citation>
    <scope>NUCLEOTIDE SEQUENCE [LARGE SCALE GENOMIC DNA]</scope>
    <source>
        <strain evidence="2 3">ATCC 19703</strain>
    </source>
</reference>